<protein>
    <submittedName>
        <fullName evidence="2">Uncharacterized protein</fullName>
    </submittedName>
</protein>
<feature type="transmembrane region" description="Helical" evidence="1">
    <location>
        <begin position="6"/>
        <end position="28"/>
    </location>
</feature>
<evidence type="ECO:0000313" key="2">
    <source>
        <dbReference type="EMBL" id="QTC88722.1"/>
    </source>
</evidence>
<evidence type="ECO:0000256" key="1">
    <source>
        <dbReference type="SAM" id="Phobius"/>
    </source>
</evidence>
<dbReference type="RefSeq" id="WP_207826192.1">
    <property type="nucleotide sequence ID" value="NZ_CP062006.1"/>
</dbReference>
<gene>
    <name evidence="2" type="ORF">IFE19_05020</name>
</gene>
<dbReference type="EMBL" id="CP062006">
    <property type="protein sequence ID" value="QTC88722.1"/>
    <property type="molecule type" value="Genomic_DNA"/>
</dbReference>
<proteinExistence type="predicted"/>
<keyword evidence="1" id="KW-0812">Transmembrane</keyword>
<evidence type="ECO:0000313" key="3">
    <source>
        <dbReference type="Proteomes" id="UP000663942"/>
    </source>
</evidence>
<feature type="transmembrane region" description="Helical" evidence="1">
    <location>
        <begin position="35"/>
        <end position="52"/>
    </location>
</feature>
<reference evidence="2 3" key="1">
    <citation type="submission" date="2020-09" db="EMBL/GenBank/DDBJ databases">
        <title>Brevundimonas sp. LVF1 isolated from an oligotrophic pond in Goettingen, Germany.</title>
        <authorList>
            <person name="Friedrich I."/>
            <person name="Klassen A."/>
            <person name="Neubauer H."/>
            <person name="Schneider D."/>
            <person name="Hertel R."/>
            <person name="Daniel R."/>
        </authorList>
    </citation>
    <scope>NUCLEOTIDE SEQUENCE [LARGE SCALE GENOMIC DNA]</scope>
    <source>
        <strain evidence="2 3">LVF1</strain>
    </source>
</reference>
<accession>A0ABX7SLZ6</accession>
<organism evidence="2 3">
    <name type="scientific">Brevundimonas pondensis</name>
    <dbReference type="NCBI Taxonomy" id="2774189"/>
    <lineage>
        <taxon>Bacteria</taxon>
        <taxon>Pseudomonadati</taxon>
        <taxon>Pseudomonadota</taxon>
        <taxon>Alphaproteobacteria</taxon>
        <taxon>Caulobacterales</taxon>
        <taxon>Caulobacteraceae</taxon>
        <taxon>Brevundimonas</taxon>
    </lineage>
</organism>
<keyword evidence="1" id="KW-0472">Membrane</keyword>
<name>A0ABX7SLZ6_9CAUL</name>
<sequence length="101" mass="10436">MLEILAAAVVSLITAAIMLCVAVILLGAYKVPLHLGYGAFMGMAAIGCLIVGRRDRVALISTACIGLLGIVGTICFYAGRGEIQLRTHEHSVPTAAGTARP</sequence>
<keyword evidence="1" id="KW-1133">Transmembrane helix</keyword>
<keyword evidence="3" id="KW-1185">Reference proteome</keyword>
<dbReference type="Proteomes" id="UP000663942">
    <property type="component" value="Chromosome"/>
</dbReference>
<feature type="transmembrane region" description="Helical" evidence="1">
    <location>
        <begin position="58"/>
        <end position="79"/>
    </location>
</feature>